<proteinExistence type="predicted"/>
<dbReference type="InterPro" id="IPR009506">
    <property type="entry name" value="YjiS-like"/>
</dbReference>
<evidence type="ECO:0000313" key="3">
    <source>
        <dbReference type="EMBL" id="EKV28719.1"/>
    </source>
</evidence>
<keyword evidence="4" id="KW-1185">Reference proteome</keyword>
<dbReference type="RefSeq" id="WP_009541587.1">
    <property type="nucleotide sequence ID" value="NZ_ANHY01000015.1"/>
</dbReference>
<dbReference type="STRING" id="1238182.C882_0931"/>
<evidence type="ECO:0000256" key="1">
    <source>
        <dbReference type="SAM" id="MobiDB-lite"/>
    </source>
</evidence>
<dbReference type="Pfam" id="PF06568">
    <property type="entry name" value="YjiS-like"/>
    <property type="match status" value="1"/>
</dbReference>
<feature type="domain" description="YjiS-like" evidence="2">
    <location>
        <begin position="36"/>
        <end position="66"/>
    </location>
</feature>
<accession>K9GVI0</accession>
<name>K9GVI0_9PROT</name>
<dbReference type="Proteomes" id="UP000009881">
    <property type="component" value="Unassembled WGS sequence"/>
</dbReference>
<gene>
    <name evidence="3" type="ORF">C882_0931</name>
</gene>
<evidence type="ECO:0000259" key="2">
    <source>
        <dbReference type="Pfam" id="PF06568"/>
    </source>
</evidence>
<sequence>MTTTCDSMQCGTAEQTRSPGATGRNSGLAAWAGIAWARFRRMRAAAAQRRELAALDEVQMRDLGITTEARRRELRRPFWDI</sequence>
<reference evidence="3 4" key="1">
    <citation type="journal article" date="2013" name="Genome Announc.">
        <title>Draft Genome Sequence of an Alphaproteobacterium, Caenispirillum salinarum AK4(T), Isolated from a Solar Saltern.</title>
        <authorList>
            <person name="Khatri I."/>
            <person name="Singh A."/>
            <person name="Korpole S."/>
            <person name="Pinnaka A.K."/>
            <person name="Subramanian S."/>
        </authorList>
    </citation>
    <scope>NUCLEOTIDE SEQUENCE [LARGE SCALE GENOMIC DNA]</scope>
    <source>
        <strain evidence="3 4">AK4</strain>
    </source>
</reference>
<dbReference type="AlphaFoldDB" id="K9GVI0"/>
<feature type="region of interest" description="Disordered" evidence="1">
    <location>
        <begin position="1"/>
        <end position="25"/>
    </location>
</feature>
<comment type="caution">
    <text evidence="3">The sequence shown here is derived from an EMBL/GenBank/DDBJ whole genome shotgun (WGS) entry which is preliminary data.</text>
</comment>
<dbReference type="EMBL" id="ANHY01000015">
    <property type="protein sequence ID" value="EKV28719.1"/>
    <property type="molecule type" value="Genomic_DNA"/>
</dbReference>
<evidence type="ECO:0000313" key="4">
    <source>
        <dbReference type="Proteomes" id="UP000009881"/>
    </source>
</evidence>
<protein>
    <recommendedName>
        <fullName evidence="2">YjiS-like domain-containing protein</fullName>
    </recommendedName>
</protein>
<organism evidence="3 4">
    <name type="scientific">Caenispirillum salinarum AK4</name>
    <dbReference type="NCBI Taxonomy" id="1238182"/>
    <lineage>
        <taxon>Bacteria</taxon>
        <taxon>Pseudomonadati</taxon>
        <taxon>Pseudomonadota</taxon>
        <taxon>Alphaproteobacteria</taxon>
        <taxon>Rhodospirillales</taxon>
        <taxon>Novispirillaceae</taxon>
        <taxon>Caenispirillum</taxon>
    </lineage>
</organism>